<dbReference type="GO" id="GO:0000287">
    <property type="term" value="F:magnesium ion binding"/>
    <property type="evidence" value="ECO:0007669"/>
    <property type="project" value="InterPro"/>
</dbReference>
<keyword evidence="2" id="KW-1185">Reference proteome</keyword>
<accession>M8CUU1</accession>
<dbReference type="InterPro" id="IPR008822">
    <property type="entry name" value="Endonuclease_RusA-like"/>
</dbReference>
<evidence type="ECO:0000313" key="1">
    <source>
        <dbReference type="EMBL" id="EMT38128.1"/>
    </source>
</evidence>
<dbReference type="InterPro" id="IPR036614">
    <property type="entry name" value="RusA-like_sf"/>
</dbReference>
<dbReference type="SUPFAM" id="SSF103084">
    <property type="entry name" value="Holliday junction resolvase RusA"/>
    <property type="match status" value="1"/>
</dbReference>
<dbReference type="PATRIC" id="fig|1198630.3.peg.2384"/>
<organism evidence="1 2">
    <name type="scientific">Thermoanaerobacter thermohydrosulfuricus WC1</name>
    <dbReference type="NCBI Taxonomy" id="1198630"/>
    <lineage>
        <taxon>Bacteria</taxon>
        <taxon>Bacillati</taxon>
        <taxon>Bacillota</taxon>
        <taxon>Clostridia</taxon>
        <taxon>Thermoanaerobacterales</taxon>
        <taxon>Thermoanaerobacteraceae</taxon>
        <taxon>Thermoanaerobacter</taxon>
    </lineage>
</organism>
<reference evidence="1 2" key="1">
    <citation type="journal article" date="2013" name="PLoS ONE">
        <title>Genomic Evaluation of Thermoanaerobacter spp. for the Construction of Designer Co-Cultures to Improve Lignocellulosic Biofuel Production.</title>
        <authorList>
            <person name="Verbeke T.J."/>
            <person name="Zhang X."/>
            <person name="Henrissat B."/>
            <person name="Spicer V."/>
            <person name="Rydzak T."/>
            <person name="Krokhin O.V."/>
            <person name="Fristensky B."/>
            <person name="Levin D.B."/>
            <person name="Sparling R."/>
        </authorList>
    </citation>
    <scope>NUCLEOTIDE SEQUENCE [LARGE SCALE GENOMIC DNA]</scope>
    <source>
        <strain evidence="1 2">WC1</strain>
    </source>
</reference>
<dbReference type="AlphaFoldDB" id="M8CUU1"/>
<dbReference type="HOGENOM" id="CLU_124338_1_1_9"/>
<evidence type="ECO:0000313" key="2">
    <source>
        <dbReference type="Proteomes" id="UP000013242"/>
    </source>
</evidence>
<dbReference type="Proteomes" id="UP000013242">
    <property type="component" value="Unassembled WGS sequence"/>
</dbReference>
<dbReference type="Gene3D" id="3.30.1330.70">
    <property type="entry name" value="Holliday junction resolvase RusA"/>
    <property type="match status" value="1"/>
</dbReference>
<dbReference type="GO" id="GO:0006310">
    <property type="term" value="P:DNA recombination"/>
    <property type="evidence" value="ECO:0007669"/>
    <property type="project" value="InterPro"/>
</dbReference>
<dbReference type="EMBL" id="AMYG01000057">
    <property type="protein sequence ID" value="EMT38128.1"/>
    <property type="molecule type" value="Genomic_DNA"/>
</dbReference>
<proteinExistence type="predicted"/>
<name>M8CUU1_THETY</name>
<protein>
    <submittedName>
        <fullName evidence="1">Holliday junction resolvase</fullName>
    </submittedName>
</protein>
<dbReference type="GO" id="GO:0006281">
    <property type="term" value="P:DNA repair"/>
    <property type="evidence" value="ECO:0007669"/>
    <property type="project" value="InterPro"/>
</dbReference>
<sequence>MVGPLKIVIPGRPVPKERPRLSAAGRKMYIYTPQETSKFEKQVALAALTAANGKVLFGDIAISIKLYFSDKRFGDLDNYAKSILDGLQGTLFENDKQVARMSVERYIDKNERAEVYVEEVSDE</sequence>
<gene>
    <name evidence="1" type="ORF">TthWC1_2384</name>
</gene>
<comment type="caution">
    <text evidence="1">The sequence shown here is derived from an EMBL/GenBank/DDBJ whole genome shotgun (WGS) entry which is preliminary data.</text>
</comment>
<dbReference type="Pfam" id="PF05866">
    <property type="entry name" value="RusA"/>
    <property type="match status" value="1"/>
</dbReference>